<dbReference type="GO" id="GO:0043516">
    <property type="term" value="P:regulation of DNA damage response, signal transduction by p53 class mediator"/>
    <property type="evidence" value="ECO:0007669"/>
    <property type="project" value="TreeGrafter"/>
</dbReference>
<dbReference type="InterPro" id="IPR001214">
    <property type="entry name" value="SET_dom"/>
</dbReference>
<evidence type="ECO:0000256" key="17">
    <source>
        <dbReference type="ARBA" id="ARBA00048985"/>
    </source>
</evidence>
<evidence type="ECO:0000313" key="21">
    <source>
        <dbReference type="Proteomes" id="UP000316079"/>
    </source>
</evidence>
<evidence type="ECO:0000256" key="13">
    <source>
        <dbReference type="ARBA" id="ARBA00023163"/>
    </source>
</evidence>
<gene>
    <name evidence="20" type="ORF">DNTS_032818</name>
</gene>
<dbReference type="InterPro" id="IPR047266">
    <property type="entry name" value="KMT5A-like_SET"/>
</dbReference>
<keyword evidence="14" id="KW-0539">Nucleus</keyword>
<keyword evidence="5" id="KW-0678">Repressor</keyword>
<keyword evidence="21" id="KW-1185">Reference proteome</keyword>
<feature type="region of interest" description="Disordered" evidence="18">
    <location>
        <begin position="20"/>
        <end position="44"/>
    </location>
</feature>
<evidence type="ECO:0000256" key="7">
    <source>
        <dbReference type="ARBA" id="ARBA00022618"/>
    </source>
</evidence>
<evidence type="ECO:0000256" key="15">
    <source>
        <dbReference type="ARBA" id="ARBA00023306"/>
    </source>
</evidence>
<dbReference type="GO" id="GO:0140944">
    <property type="term" value="F:histone H4K20 monomethyltransferase activity"/>
    <property type="evidence" value="ECO:0007669"/>
    <property type="project" value="UniProtKB-EC"/>
</dbReference>
<keyword evidence="4" id="KW-0158">Chromosome</keyword>
<dbReference type="AlphaFoldDB" id="A0A553QVN1"/>
<keyword evidence="9" id="KW-0949">S-adenosyl-L-methionine</keyword>
<dbReference type="SUPFAM" id="SSF82199">
    <property type="entry name" value="SET domain"/>
    <property type="match status" value="1"/>
</dbReference>
<sequence>MSGEILCNSGPPYQQLLKRISSGSESQHQESIPSRPVQDEDSSRSICNVTVPRTLSEVTVNGGALLISKPALNDQLSQPMHRSASFLSPSNDVTSCALRRLTCRKERAKRSTKKAAQRVVESRKVTDYFPIRRSSRKSKSELKCEEKQHIDMLITDGIEKGMMVRYIEGKGRGVFTTQLFQKGQFVVEYHGDLLQMEDARRREAAYAQDPNTGCYMYYFQYQSRTYCVDATRESGRLGRLINHSKSGNCQTRVHEISGLPHLILTASRDIQEGEELLYDYGDRSRASIQAHPWLKH</sequence>
<dbReference type="Proteomes" id="UP000316079">
    <property type="component" value="Unassembled WGS sequence"/>
</dbReference>
<evidence type="ECO:0000256" key="2">
    <source>
        <dbReference type="ARBA" id="ARBA00004286"/>
    </source>
</evidence>
<protein>
    <recommendedName>
        <fullName evidence="3">[histone H4]-lysine(20) N-methyltransferase</fullName>
        <ecNumber evidence="3">2.1.1.361</ecNumber>
    </recommendedName>
</protein>
<dbReference type="OrthoDB" id="5560686at2759"/>
<dbReference type="GO" id="GO:0006357">
    <property type="term" value="P:regulation of transcription by RNA polymerase II"/>
    <property type="evidence" value="ECO:0007669"/>
    <property type="project" value="TreeGrafter"/>
</dbReference>
<feature type="compositionally biased region" description="Polar residues" evidence="18">
    <location>
        <begin position="21"/>
        <end position="32"/>
    </location>
</feature>
<proteinExistence type="predicted"/>
<evidence type="ECO:0000256" key="5">
    <source>
        <dbReference type="ARBA" id="ARBA00022491"/>
    </source>
</evidence>
<keyword evidence="12" id="KW-0805">Transcription regulation</keyword>
<organism evidence="20 21">
    <name type="scientific">Danionella cerebrum</name>
    <dbReference type="NCBI Taxonomy" id="2873325"/>
    <lineage>
        <taxon>Eukaryota</taxon>
        <taxon>Metazoa</taxon>
        <taxon>Chordata</taxon>
        <taxon>Craniata</taxon>
        <taxon>Vertebrata</taxon>
        <taxon>Euteleostomi</taxon>
        <taxon>Actinopterygii</taxon>
        <taxon>Neopterygii</taxon>
        <taxon>Teleostei</taxon>
        <taxon>Ostariophysi</taxon>
        <taxon>Cypriniformes</taxon>
        <taxon>Danionidae</taxon>
        <taxon>Danioninae</taxon>
        <taxon>Danionella</taxon>
    </lineage>
</organism>
<evidence type="ECO:0000259" key="19">
    <source>
        <dbReference type="PROSITE" id="PS50280"/>
    </source>
</evidence>
<dbReference type="GO" id="GO:0005700">
    <property type="term" value="C:polytene chromosome"/>
    <property type="evidence" value="ECO:0007669"/>
    <property type="project" value="TreeGrafter"/>
</dbReference>
<evidence type="ECO:0000256" key="1">
    <source>
        <dbReference type="ARBA" id="ARBA00004123"/>
    </source>
</evidence>
<keyword evidence="6" id="KW-0489">Methyltransferase</keyword>
<dbReference type="Gene3D" id="2.170.270.10">
    <property type="entry name" value="SET domain"/>
    <property type="match status" value="1"/>
</dbReference>
<evidence type="ECO:0000256" key="14">
    <source>
        <dbReference type="ARBA" id="ARBA00023242"/>
    </source>
</evidence>
<dbReference type="PROSITE" id="PS51571">
    <property type="entry name" value="SAM_MT43_PR_SET"/>
    <property type="match status" value="1"/>
</dbReference>
<evidence type="ECO:0000256" key="8">
    <source>
        <dbReference type="ARBA" id="ARBA00022679"/>
    </source>
</evidence>
<dbReference type="InterPro" id="IPR016858">
    <property type="entry name" value="KMT5A-like"/>
</dbReference>
<dbReference type="InterPro" id="IPR051760">
    <property type="entry name" value="KMT5A"/>
</dbReference>
<evidence type="ECO:0000256" key="9">
    <source>
        <dbReference type="ARBA" id="ARBA00022691"/>
    </source>
</evidence>
<dbReference type="PROSITE" id="PS50280">
    <property type="entry name" value="SET"/>
    <property type="match status" value="1"/>
</dbReference>
<dbReference type="CDD" id="cd10528">
    <property type="entry name" value="SET_SETD8"/>
    <property type="match status" value="1"/>
</dbReference>
<evidence type="ECO:0000256" key="11">
    <source>
        <dbReference type="ARBA" id="ARBA00022853"/>
    </source>
</evidence>
<dbReference type="InterPro" id="IPR046341">
    <property type="entry name" value="SET_dom_sf"/>
</dbReference>
<keyword evidence="7" id="KW-0132">Cell division</keyword>
<keyword evidence="15" id="KW-0131">Cell cycle</keyword>
<evidence type="ECO:0000256" key="12">
    <source>
        <dbReference type="ARBA" id="ARBA00023015"/>
    </source>
</evidence>
<reference evidence="20 21" key="1">
    <citation type="journal article" date="2019" name="Sci. Data">
        <title>Hybrid genome assembly and annotation of Danionella translucida.</title>
        <authorList>
            <person name="Kadobianskyi M."/>
            <person name="Schulze L."/>
            <person name="Schuelke M."/>
            <person name="Judkewitz B."/>
        </authorList>
    </citation>
    <scope>NUCLEOTIDE SEQUENCE [LARGE SCALE GENOMIC DNA]</scope>
    <source>
        <strain evidence="20 21">Bolton</strain>
    </source>
</reference>
<evidence type="ECO:0000256" key="3">
    <source>
        <dbReference type="ARBA" id="ARBA00012187"/>
    </source>
</evidence>
<evidence type="ECO:0000256" key="6">
    <source>
        <dbReference type="ARBA" id="ARBA00022603"/>
    </source>
</evidence>
<evidence type="ECO:0000256" key="16">
    <source>
        <dbReference type="ARBA" id="ARBA00047784"/>
    </source>
</evidence>
<name>A0A553QVN1_9TELE</name>
<accession>A0A553QVN1</accession>
<comment type="subcellular location">
    <subcellularLocation>
        <location evidence="2">Chromosome</location>
    </subcellularLocation>
    <subcellularLocation>
        <location evidence="1">Nucleus</location>
    </subcellularLocation>
</comment>
<dbReference type="GO" id="GO:0051301">
    <property type="term" value="P:cell division"/>
    <property type="evidence" value="ECO:0007669"/>
    <property type="project" value="UniProtKB-KW"/>
</dbReference>
<keyword evidence="11" id="KW-0156">Chromatin regulator</keyword>
<comment type="catalytic activity">
    <reaction evidence="16">
        <text>L-lysyl(20)-[histone H4] + S-adenosyl-L-methionine = N(6)-methyl-L-lysyl(20)-[histone H4] + S-adenosyl-L-homocysteine + H(+)</text>
        <dbReference type="Rhea" id="RHEA:60344"/>
        <dbReference type="Rhea" id="RHEA-COMP:15554"/>
        <dbReference type="Rhea" id="RHEA-COMP:15555"/>
        <dbReference type="ChEBI" id="CHEBI:15378"/>
        <dbReference type="ChEBI" id="CHEBI:29969"/>
        <dbReference type="ChEBI" id="CHEBI:57856"/>
        <dbReference type="ChEBI" id="CHEBI:59789"/>
        <dbReference type="ChEBI" id="CHEBI:61929"/>
        <dbReference type="EC" id="2.1.1.361"/>
    </reaction>
</comment>
<feature type="domain" description="SET" evidence="19">
    <location>
        <begin position="160"/>
        <end position="281"/>
    </location>
</feature>
<evidence type="ECO:0000313" key="20">
    <source>
        <dbReference type="EMBL" id="TRY93997.1"/>
    </source>
</evidence>
<comment type="caution">
    <text evidence="20">The sequence shown here is derived from an EMBL/GenBank/DDBJ whole genome shotgun (WGS) entry which is preliminary data.</text>
</comment>
<dbReference type="Pfam" id="PF00856">
    <property type="entry name" value="SET"/>
    <property type="match status" value="1"/>
</dbReference>
<dbReference type="PANTHER" id="PTHR46167:SF1">
    <property type="entry name" value="N-LYSINE METHYLTRANSFERASE KMT5A"/>
    <property type="match status" value="1"/>
</dbReference>
<comment type="catalytic activity">
    <reaction evidence="17">
        <text>L-lysyl-[protein] + S-adenosyl-L-methionine = N(6)-methyl-L-lysyl-[protein] + S-adenosyl-L-homocysteine + H(+)</text>
        <dbReference type="Rhea" id="RHEA:51736"/>
        <dbReference type="Rhea" id="RHEA-COMP:9752"/>
        <dbReference type="Rhea" id="RHEA-COMP:13053"/>
        <dbReference type="ChEBI" id="CHEBI:15378"/>
        <dbReference type="ChEBI" id="CHEBI:29969"/>
        <dbReference type="ChEBI" id="CHEBI:57856"/>
        <dbReference type="ChEBI" id="CHEBI:59789"/>
        <dbReference type="ChEBI" id="CHEBI:61929"/>
    </reaction>
</comment>
<evidence type="ECO:0000256" key="4">
    <source>
        <dbReference type="ARBA" id="ARBA00022454"/>
    </source>
</evidence>
<evidence type="ECO:0000256" key="18">
    <source>
        <dbReference type="SAM" id="MobiDB-lite"/>
    </source>
</evidence>
<dbReference type="EMBL" id="SRMA01025485">
    <property type="protein sequence ID" value="TRY93997.1"/>
    <property type="molecule type" value="Genomic_DNA"/>
</dbReference>
<dbReference type="EC" id="2.1.1.361" evidence="3"/>
<dbReference type="GO" id="GO:0005634">
    <property type="term" value="C:nucleus"/>
    <property type="evidence" value="ECO:0007669"/>
    <property type="project" value="UniProtKB-SubCell"/>
</dbReference>
<keyword evidence="10" id="KW-0498">Mitosis</keyword>
<dbReference type="PANTHER" id="PTHR46167">
    <property type="entry name" value="N-LYSINE METHYLTRANSFERASE KMT5A"/>
    <property type="match status" value="1"/>
</dbReference>
<dbReference type="FunFam" id="2.170.270.10:FF:000021">
    <property type="entry name" value="Histone-lysine N-methyltransferase"/>
    <property type="match status" value="1"/>
</dbReference>
<keyword evidence="8" id="KW-0808">Transferase</keyword>
<dbReference type="GO" id="GO:0032259">
    <property type="term" value="P:methylation"/>
    <property type="evidence" value="ECO:0007669"/>
    <property type="project" value="UniProtKB-KW"/>
</dbReference>
<dbReference type="STRING" id="623744.A0A553QVN1"/>
<evidence type="ECO:0000256" key="10">
    <source>
        <dbReference type="ARBA" id="ARBA00022776"/>
    </source>
</evidence>
<keyword evidence="13" id="KW-0804">Transcription</keyword>
<dbReference type="SMART" id="SM00317">
    <property type="entry name" value="SET"/>
    <property type="match status" value="1"/>
</dbReference>